<dbReference type="PANTHER" id="PTHR43390">
    <property type="entry name" value="SIGNAL PEPTIDASE I"/>
    <property type="match status" value="1"/>
</dbReference>
<evidence type="ECO:0000259" key="7">
    <source>
        <dbReference type="Pfam" id="PF10502"/>
    </source>
</evidence>
<dbReference type="Gene3D" id="2.10.109.10">
    <property type="entry name" value="Umud Fragment, subunit A"/>
    <property type="match status" value="1"/>
</dbReference>
<feature type="active site" evidence="5">
    <location>
        <position position="91"/>
    </location>
</feature>
<feature type="transmembrane region" description="Helical" evidence="6">
    <location>
        <begin position="20"/>
        <end position="39"/>
    </location>
</feature>
<dbReference type="EMBL" id="PCSQ01000098">
    <property type="protein sequence ID" value="PIP52003.1"/>
    <property type="molecule type" value="Genomic_DNA"/>
</dbReference>
<evidence type="ECO:0000313" key="8">
    <source>
        <dbReference type="EMBL" id="PIP52003.1"/>
    </source>
</evidence>
<dbReference type="GO" id="GO:0004252">
    <property type="term" value="F:serine-type endopeptidase activity"/>
    <property type="evidence" value="ECO:0007669"/>
    <property type="project" value="InterPro"/>
</dbReference>
<dbReference type="InterPro" id="IPR000223">
    <property type="entry name" value="Pept_S26A_signal_pept_1"/>
</dbReference>
<keyword evidence="6" id="KW-1133">Transmembrane helix</keyword>
<evidence type="ECO:0000256" key="1">
    <source>
        <dbReference type="ARBA" id="ARBA00000677"/>
    </source>
</evidence>
<keyword evidence="4 6" id="KW-0378">Hydrolase</keyword>
<dbReference type="PANTHER" id="PTHR43390:SF1">
    <property type="entry name" value="CHLOROPLAST PROCESSING PEPTIDASE"/>
    <property type="match status" value="1"/>
</dbReference>
<evidence type="ECO:0000256" key="6">
    <source>
        <dbReference type="RuleBase" id="RU362042"/>
    </source>
</evidence>
<name>A0A2H0B2W2_9BACT</name>
<evidence type="ECO:0000256" key="3">
    <source>
        <dbReference type="ARBA" id="ARBA00013208"/>
    </source>
</evidence>
<dbReference type="PROSITE" id="PS00760">
    <property type="entry name" value="SPASE_I_2"/>
    <property type="match status" value="1"/>
</dbReference>
<keyword evidence="6" id="KW-0472">Membrane</keyword>
<dbReference type="InterPro" id="IPR019533">
    <property type="entry name" value="Peptidase_S26"/>
</dbReference>
<keyword evidence="6" id="KW-0645">Protease</keyword>
<dbReference type="GO" id="GO:0016020">
    <property type="term" value="C:membrane"/>
    <property type="evidence" value="ECO:0007669"/>
    <property type="project" value="UniProtKB-SubCell"/>
</dbReference>
<evidence type="ECO:0000256" key="5">
    <source>
        <dbReference type="PIRSR" id="PIRSR600223-1"/>
    </source>
</evidence>
<dbReference type="InterPro" id="IPR019758">
    <property type="entry name" value="Pept_S26A_signal_pept_1_CS"/>
</dbReference>
<feature type="domain" description="Peptidase S26" evidence="7">
    <location>
        <begin position="19"/>
        <end position="179"/>
    </location>
</feature>
<dbReference type="CDD" id="cd06530">
    <property type="entry name" value="S26_SPase_I"/>
    <property type="match status" value="1"/>
</dbReference>
<dbReference type="SUPFAM" id="SSF51306">
    <property type="entry name" value="LexA/Signal peptidase"/>
    <property type="match status" value="1"/>
</dbReference>
<proteinExistence type="inferred from homology"/>
<dbReference type="AlphaFoldDB" id="A0A2H0B2W2"/>
<dbReference type="GO" id="GO:0006465">
    <property type="term" value="P:signal peptide processing"/>
    <property type="evidence" value="ECO:0007669"/>
    <property type="project" value="InterPro"/>
</dbReference>
<comment type="subcellular location">
    <subcellularLocation>
        <location evidence="6">Membrane</location>
        <topology evidence="6">Single-pass type II membrane protein</topology>
    </subcellularLocation>
</comment>
<dbReference type="PROSITE" id="PS00761">
    <property type="entry name" value="SPASE_I_3"/>
    <property type="match status" value="1"/>
</dbReference>
<protein>
    <recommendedName>
        <fullName evidence="3 6">Signal peptidase I</fullName>
        <ecNumber evidence="3 6">3.4.21.89</ecNumber>
    </recommendedName>
</protein>
<dbReference type="InterPro" id="IPR036286">
    <property type="entry name" value="LexA/Signal_pep-like_sf"/>
</dbReference>
<dbReference type="Proteomes" id="UP000231081">
    <property type="component" value="Unassembled WGS sequence"/>
</dbReference>
<dbReference type="Pfam" id="PF10502">
    <property type="entry name" value="Peptidase_S26"/>
    <property type="match status" value="1"/>
</dbReference>
<dbReference type="InterPro" id="IPR019757">
    <property type="entry name" value="Pept_S26A_signal_pept_1_Lys-AS"/>
</dbReference>
<sequence length="193" mass="22260">MMEDEENNLLRRLWLWFLDFIETIVIALAIFVVVYRFLFQPHQVKGSSMYDNFHDGEYLLTDKVTYRFRSPERGDVVVFKAPQNEDYDYIKRIIALPGDTVKISGGQVFVNNTLINESGFLDARITTHAGLYAKEGQNVTIPAAEYFVMGDNRNNSSDSREWGPVPAANLVGRTWLRYWPVNLLGVIDKYPKN</sequence>
<dbReference type="GO" id="GO:0009003">
    <property type="term" value="F:signal peptidase activity"/>
    <property type="evidence" value="ECO:0007669"/>
    <property type="project" value="UniProtKB-EC"/>
</dbReference>
<reference evidence="8 9" key="1">
    <citation type="submission" date="2017-09" db="EMBL/GenBank/DDBJ databases">
        <title>Depth-based differentiation of microbial function through sediment-hosted aquifers and enrichment of novel symbionts in the deep terrestrial subsurface.</title>
        <authorList>
            <person name="Probst A.J."/>
            <person name="Ladd B."/>
            <person name="Jarett J.K."/>
            <person name="Geller-Mcgrath D.E."/>
            <person name="Sieber C.M."/>
            <person name="Emerson J.B."/>
            <person name="Anantharaman K."/>
            <person name="Thomas B.C."/>
            <person name="Malmstrom R."/>
            <person name="Stieglmeier M."/>
            <person name="Klingl A."/>
            <person name="Woyke T."/>
            <person name="Ryan C.M."/>
            <person name="Banfield J.F."/>
        </authorList>
    </citation>
    <scope>NUCLEOTIDE SEQUENCE [LARGE SCALE GENOMIC DNA]</scope>
    <source>
        <strain evidence="8">CG23_combo_of_CG06-09_8_20_14_all_47_9</strain>
    </source>
</reference>
<evidence type="ECO:0000256" key="4">
    <source>
        <dbReference type="ARBA" id="ARBA00022801"/>
    </source>
</evidence>
<dbReference type="NCBIfam" id="TIGR02227">
    <property type="entry name" value="sigpep_I_bact"/>
    <property type="match status" value="1"/>
</dbReference>
<comment type="caution">
    <text evidence="8">The sequence shown here is derived from an EMBL/GenBank/DDBJ whole genome shotgun (WGS) entry which is preliminary data.</text>
</comment>
<comment type="similarity">
    <text evidence="2 6">Belongs to the peptidase S26 family.</text>
</comment>
<dbReference type="EC" id="3.4.21.89" evidence="3 6"/>
<accession>A0A2H0B2W2</accession>
<dbReference type="PRINTS" id="PR00727">
    <property type="entry name" value="LEADERPTASE"/>
</dbReference>
<evidence type="ECO:0000256" key="2">
    <source>
        <dbReference type="ARBA" id="ARBA00009370"/>
    </source>
</evidence>
<evidence type="ECO:0000313" key="9">
    <source>
        <dbReference type="Proteomes" id="UP000231081"/>
    </source>
</evidence>
<comment type="catalytic activity">
    <reaction evidence="1 6">
        <text>Cleavage of hydrophobic, N-terminal signal or leader sequences from secreted and periplasmic proteins.</text>
        <dbReference type="EC" id="3.4.21.89"/>
    </reaction>
</comment>
<gene>
    <name evidence="8" type="primary">lepB</name>
    <name evidence="8" type="ORF">COX09_03935</name>
</gene>
<feature type="active site" evidence="5">
    <location>
        <position position="48"/>
    </location>
</feature>
<keyword evidence="6" id="KW-0812">Transmembrane</keyword>
<organism evidence="8 9">
    <name type="scientific">Candidatus Beckwithbacteria bacterium CG23_combo_of_CG06-09_8_20_14_all_47_9</name>
    <dbReference type="NCBI Taxonomy" id="1974498"/>
    <lineage>
        <taxon>Bacteria</taxon>
        <taxon>Candidatus Beckwithiibacteriota</taxon>
    </lineage>
</organism>